<evidence type="ECO:0000256" key="5">
    <source>
        <dbReference type="ARBA" id="ARBA00022692"/>
    </source>
</evidence>
<feature type="transmembrane region" description="Helical" evidence="12">
    <location>
        <begin position="359"/>
        <end position="378"/>
    </location>
</feature>
<evidence type="ECO:0000256" key="9">
    <source>
        <dbReference type="ARBA" id="ARBA00037295"/>
    </source>
</evidence>
<accession>A0A5J6F5U0</accession>
<dbReference type="EMBL" id="CP023702">
    <property type="protein sequence ID" value="QEU71709.1"/>
    <property type="molecule type" value="Genomic_DNA"/>
</dbReference>
<dbReference type="GO" id="GO:0005886">
    <property type="term" value="C:plasma membrane"/>
    <property type="evidence" value="ECO:0007669"/>
    <property type="project" value="UniProtKB-SubCell"/>
</dbReference>
<dbReference type="Pfam" id="PF07690">
    <property type="entry name" value="MFS_1"/>
    <property type="match status" value="1"/>
</dbReference>
<dbReference type="FunFam" id="1.20.1250.20:FF:000001">
    <property type="entry name" value="Dicarboxylate MFS transporter"/>
    <property type="match status" value="1"/>
</dbReference>
<evidence type="ECO:0000256" key="10">
    <source>
        <dbReference type="ARBA" id="ARBA00039918"/>
    </source>
</evidence>
<dbReference type="Gene3D" id="1.20.1250.20">
    <property type="entry name" value="MFS general substrate transporter like domains"/>
    <property type="match status" value="2"/>
</dbReference>
<dbReference type="Proteomes" id="UP000326178">
    <property type="component" value="Chromosome"/>
</dbReference>
<dbReference type="InterPro" id="IPR011701">
    <property type="entry name" value="MFS"/>
</dbReference>
<keyword evidence="3" id="KW-0813">Transport</keyword>
<feature type="transmembrane region" description="Helical" evidence="12">
    <location>
        <begin position="268"/>
        <end position="291"/>
    </location>
</feature>
<keyword evidence="6" id="KW-0769">Symport</keyword>
<feature type="transmembrane region" description="Helical" evidence="12">
    <location>
        <begin position="430"/>
        <end position="450"/>
    </location>
</feature>
<dbReference type="InterPro" id="IPR036259">
    <property type="entry name" value="MFS_trans_sf"/>
</dbReference>
<evidence type="ECO:0000256" key="2">
    <source>
        <dbReference type="ARBA" id="ARBA00008240"/>
    </source>
</evidence>
<feature type="compositionally biased region" description="Basic residues" evidence="11">
    <location>
        <begin position="1"/>
        <end position="14"/>
    </location>
</feature>
<comment type="function">
    <text evidence="9">May be a proton symporter involved in the uptake of osmolytes such as proline and glycine betaine.</text>
</comment>
<protein>
    <recommendedName>
        <fullName evidence="10">Putative proline/betaine transporter</fullName>
    </recommendedName>
</protein>
<feature type="region of interest" description="Disordered" evidence="11">
    <location>
        <begin position="1"/>
        <end position="36"/>
    </location>
</feature>
<feature type="transmembrane region" description="Helical" evidence="12">
    <location>
        <begin position="114"/>
        <end position="132"/>
    </location>
</feature>
<dbReference type="AlphaFoldDB" id="A0A5J6F5U0"/>
<evidence type="ECO:0000256" key="11">
    <source>
        <dbReference type="SAM" id="MobiDB-lite"/>
    </source>
</evidence>
<evidence type="ECO:0000259" key="13">
    <source>
        <dbReference type="PROSITE" id="PS50850"/>
    </source>
</evidence>
<dbReference type="InterPro" id="IPR020846">
    <property type="entry name" value="MFS_dom"/>
</dbReference>
<comment type="subcellular location">
    <subcellularLocation>
        <location evidence="1">Cell membrane</location>
        <topology evidence="1">Multi-pass membrane protein</topology>
    </subcellularLocation>
</comment>
<dbReference type="KEGG" id="snk:CP967_06820"/>
<dbReference type="GO" id="GO:0015293">
    <property type="term" value="F:symporter activity"/>
    <property type="evidence" value="ECO:0007669"/>
    <property type="project" value="UniProtKB-KW"/>
</dbReference>
<dbReference type="OrthoDB" id="9066401at2"/>
<proteinExistence type="inferred from homology"/>
<evidence type="ECO:0000313" key="15">
    <source>
        <dbReference type="Proteomes" id="UP000326178"/>
    </source>
</evidence>
<dbReference type="PANTHER" id="PTHR43045">
    <property type="entry name" value="SHIKIMATE TRANSPORTER"/>
    <property type="match status" value="1"/>
</dbReference>
<keyword evidence="15" id="KW-1185">Reference proteome</keyword>
<feature type="transmembrane region" description="Helical" evidence="12">
    <location>
        <begin position="214"/>
        <end position="235"/>
    </location>
</feature>
<keyword evidence="5 12" id="KW-0812">Transmembrane</keyword>
<feature type="transmembrane region" description="Helical" evidence="12">
    <location>
        <begin position="138"/>
        <end position="158"/>
    </location>
</feature>
<dbReference type="PANTHER" id="PTHR43045:SF1">
    <property type="entry name" value="SHIKIMATE TRANSPORTER"/>
    <property type="match status" value="1"/>
</dbReference>
<sequence>MSHGVRIHRNHPRSPIRGTGHPVNNAPHTASPGGARAAGRTALATLAGTTLEWYDFFLYGTAAALIFNEQFFPSLSPTAGTLAAFSTFAVGFIARPLGGLVFGHYGDRIGRKATLVVSLLLMGIGSTLIGAIPTYDTIGFWAPVLLVALRVVQGIGLGGEGAGATLMSMEHAPPGKKNLYAGFPQMGTPGGLVMANVVFLATNALMGDGAFTSWGWRIPFLLSFVLVAVGLVIRLRVTESPSFSKVLATEDVVKFPLRESLRVGFPRLSLTLLAVVANSAVAYVFMVFTLSYGTQHLGYDKQFLIVCVTVAAALWFLTIPVWTTIADRYGRRTMFVWGSVAVLAWCVAFFPMLDTGDSVLAVVALLGMGLIIPVTHSVQGSIIVDTFPVNVSYSGTSVILQSGAILGGGLAPMISTALLDAGGSSTGVTWYLAGICTVSLAGAVALFRLVPERAPVPEPVPAPSLAGDRT</sequence>
<evidence type="ECO:0000256" key="4">
    <source>
        <dbReference type="ARBA" id="ARBA00022475"/>
    </source>
</evidence>
<feature type="transmembrane region" description="Helical" evidence="12">
    <location>
        <begin position="179"/>
        <end position="202"/>
    </location>
</feature>
<feature type="transmembrane region" description="Helical" evidence="12">
    <location>
        <begin position="398"/>
        <end position="418"/>
    </location>
</feature>
<evidence type="ECO:0000256" key="1">
    <source>
        <dbReference type="ARBA" id="ARBA00004651"/>
    </source>
</evidence>
<keyword evidence="8 12" id="KW-0472">Membrane</keyword>
<dbReference type="CDD" id="cd17369">
    <property type="entry name" value="MFS_ShiA_like"/>
    <property type="match status" value="1"/>
</dbReference>
<gene>
    <name evidence="14" type="ORF">CP967_06820</name>
</gene>
<feature type="transmembrane region" description="Helical" evidence="12">
    <location>
        <begin position="334"/>
        <end position="353"/>
    </location>
</feature>
<keyword evidence="7 12" id="KW-1133">Transmembrane helix</keyword>
<evidence type="ECO:0000313" key="14">
    <source>
        <dbReference type="EMBL" id="QEU71709.1"/>
    </source>
</evidence>
<dbReference type="PROSITE" id="PS50850">
    <property type="entry name" value="MFS"/>
    <property type="match status" value="1"/>
</dbReference>
<evidence type="ECO:0000256" key="7">
    <source>
        <dbReference type="ARBA" id="ARBA00022989"/>
    </source>
</evidence>
<comment type="similarity">
    <text evidence="2">Belongs to the major facilitator superfamily. Metabolite:H+ Symporter (MHS) family (TC 2.A.1.6) family.</text>
</comment>
<feature type="transmembrane region" description="Helical" evidence="12">
    <location>
        <begin position="303"/>
        <end position="322"/>
    </location>
</feature>
<keyword evidence="4" id="KW-1003">Cell membrane</keyword>
<name>A0A5J6F5U0_9ACTN</name>
<dbReference type="SUPFAM" id="SSF103473">
    <property type="entry name" value="MFS general substrate transporter"/>
    <property type="match status" value="1"/>
</dbReference>
<feature type="domain" description="Major facilitator superfamily (MFS) profile" evidence="13">
    <location>
        <begin position="41"/>
        <end position="454"/>
    </location>
</feature>
<organism evidence="14 15">
    <name type="scientific">Streptomyces nitrosporeus</name>
    <dbReference type="NCBI Taxonomy" id="28894"/>
    <lineage>
        <taxon>Bacteria</taxon>
        <taxon>Bacillati</taxon>
        <taxon>Actinomycetota</taxon>
        <taxon>Actinomycetes</taxon>
        <taxon>Kitasatosporales</taxon>
        <taxon>Streptomycetaceae</taxon>
        <taxon>Streptomyces</taxon>
    </lineage>
</organism>
<reference evidence="14 15" key="1">
    <citation type="submission" date="2017-09" db="EMBL/GenBank/DDBJ databases">
        <authorList>
            <person name="Lee N."/>
            <person name="Cho B.-K."/>
        </authorList>
    </citation>
    <scope>NUCLEOTIDE SEQUENCE [LARGE SCALE GENOMIC DNA]</scope>
    <source>
        <strain evidence="14 15">ATCC 12769</strain>
    </source>
</reference>
<evidence type="ECO:0000256" key="12">
    <source>
        <dbReference type="SAM" id="Phobius"/>
    </source>
</evidence>
<evidence type="ECO:0000256" key="8">
    <source>
        <dbReference type="ARBA" id="ARBA00023136"/>
    </source>
</evidence>
<feature type="transmembrane region" description="Helical" evidence="12">
    <location>
        <begin position="82"/>
        <end position="102"/>
    </location>
</feature>
<evidence type="ECO:0000256" key="6">
    <source>
        <dbReference type="ARBA" id="ARBA00022847"/>
    </source>
</evidence>
<evidence type="ECO:0000256" key="3">
    <source>
        <dbReference type="ARBA" id="ARBA00022448"/>
    </source>
</evidence>